<name>A0ACB8ILM0_CITSI</name>
<dbReference type="Proteomes" id="UP000829398">
    <property type="component" value="Chromosome 8"/>
</dbReference>
<comment type="caution">
    <text evidence="1">The sequence shown here is derived from an EMBL/GenBank/DDBJ whole genome shotgun (WGS) entry which is preliminary data.</text>
</comment>
<dbReference type="EMBL" id="CM039177">
    <property type="protein sequence ID" value="KAH9697220.1"/>
    <property type="molecule type" value="Genomic_DNA"/>
</dbReference>
<evidence type="ECO:0000313" key="2">
    <source>
        <dbReference type="Proteomes" id="UP000829398"/>
    </source>
</evidence>
<protein>
    <submittedName>
        <fullName evidence="1">Myb DNA-bind 3 domain-containing protein</fullName>
    </submittedName>
</protein>
<accession>A0ACB8ILM0</accession>
<gene>
    <name evidence="1" type="ORF">KPL71_023519</name>
</gene>
<keyword evidence="2" id="KW-1185">Reference proteome</keyword>
<organism evidence="1 2">
    <name type="scientific">Citrus sinensis</name>
    <name type="common">Sweet orange</name>
    <name type="synonym">Citrus aurantium var. sinensis</name>
    <dbReference type="NCBI Taxonomy" id="2711"/>
    <lineage>
        <taxon>Eukaryota</taxon>
        <taxon>Viridiplantae</taxon>
        <taxon>Streptophyta</taxon>
        <taxon>Embryophyta</taxon>
        <taxon>Tracheophyta</taxon>
        <taxon>Spermatophyta</taxon>
        <taxon>Magnoliopsida</taxon>
        <taxon>eudicotyledons</taxon>
        <taxon>Gunneridae</taxon>
        <taxon>Pentapetalae</taxon>
        <taxon>rosids</taxon>
        <taxon>malvids</taxon>
        <taxon>Sapindales</taxon>
        <taxon>Rutaceae</taxon>
        <taxon>Aurantioideae</taxon>
        <taxon>Citrus</taxon>
    </lineage>
</organism>
<sequence>MSQRGRGLSKHYWTTAQDDALVDSLYELSQNPMWRVDCGFKTGYLNQLESMLELKIPGCGLKASPHIESRVKYFKLKHNDVANMLALSGFGWDSEKSMIVCDKSVYDEYVKKRKDASGLFLKPFPHYYTLSEIFGRDRANGANAGNADDDEEEVRHEDNFNFTLGNDSTHETFMENILDDMSHTPQSHAHANENESVPSNSSHPKKKRRTKDKTFENMSSNMGAMAESISAIVPKLDGLISVLSTADKELSDLQAKLYGEICKIEGLGEQEILDAIDILATKHDMLRVFFNLPNELKKGYILRKIGRGL</sequence>
<proteinExistence type="predicted"/>
<reference evidence="2" key="1">
    <citation type="journal article" date="2023" name="Hortic. Res.">
        <title>A chromosome-level phased genome enabling allele-level studies in sweet orange: a case study on citrus Huanglongbing tolerance.</title>
        <authorList>
            <person name="Wu B."/>
            <person name="Yu Q."/>
            <person name="Deng Z."/>
            <person name="Duan Y."/>
            <person name="Luo F."/>
            <person name="Gmitter F. Jr."/>
        </authorList>
    </citation>
    <scope>NUCLEOTIDE SEQUENCE [LARGE SCALE GENOMIC DNA]</scope>
    <source>
        <strain evidence="2">cv. Valencia</strain>
    </source>
</reference>
<evidence type="ECO:0000313" key="1">
    <source>
        <dbReference type="EMBL" id="KAH9697220.1"/>
    </source>
</evidence>